<organism evidence="2 3">
    <name type="scientific">Gnathostoma spinigerum</name>
    <dbReference type="NCBI Taxonomy" id="75299"/>
    <lineage>
        <taxon>Eukaryota</taxon>
        <taxon>Metazoa</taxon>
        <taxon>Ecdysozoa</taxon>
        <taxon>Nematoda</taxon>
        <taxon>Chromadorea</taxon>
        <taxon>Rhabditida</taxon>
        <taxon>Spirurina</taxon>
        <taxon>Gnathostomatomorpha</taxon>
        <taxon>Gnathostomatoidea</taxon>
        <taxon>Gnathostomatidae</taxon>
        <taxon>Gnathostoma</taxon>
    </lineage>
</organism>
<feature type="region of interest" description="Disordered" evidence="1">
    <location>
        <begin position="213"/>
        <end position="286"/>
    </location>
</feature>
<dbReference type="EMBL" id="JBGFUD010001023">
    <property type="protein sequence ID" value="MFH4975629.1"/>
    <property type="molecule type" value="Genomic_DNA"/>
</dbReference>
<proteinExistence type="predicted"/>
<feature type="compositionally biased region" description="Polar residues" evidence="1">
    <location>
        <begin position="176"/>
        <end position="194"/>
    </location>
</feature>
<feature type="compositionally biased region" description="Basic residues" evidence="1">
    <location>
        <begin position="100"/>
        <end position="109"/>
    </location>
</feature>
<feature type="region of interest" description="Disordered" evidence="1">
    <location>
        <begin position="1"/>
        <end position="26"/>
    </location>
</feature>
<gene>
    <name evidence="2" type="ORF">AB6A40_002338</name>
</gene>
<reference evidence="2 3" key="1">
    <citation type="submission" date="2024-08" db="EMBL/GenBank/DDBJ databases">
        <title>Gnathostoma spinigerum genome.</title>
        <authorList>
            <person name="Gonzalez-Bertolin B."/>
            <person name="Monzon S."/>
            <person name="Zaballos A."/>
            <person name="Jimenez P."/>
            <person name="Dekumyoy P."/>
            <person name="Varona S."/>
            <person name="Cuesta I."/>
            <person name="Sumanam S."/>
            <person name="Adisakwattana P."/>
            <person name="Gasser R.B."/>
            <person name="Hernandez-Gonzalez A."/>
            <person name="Young N.D."/>
            <person name="Perteguer M.J."/>
        </authorList>
    </citation>
    <scope>NUCLEOTIDE SEQUENCE [LARGE SCALE GENOMIC DNA]</scope>
    <source>
        <strain evidence="2">AL3</strain>
        <tissue evidence="2">Liver</tissue>
    </source>
</reference>
<sequence length="372" mass="40279">MDLNVSSFGGDLNATARASDDSLPTSTNVGLSKKLEAIVDNSPVMPVPLRQIMSLEMPTNYGLKQEQESDIKGAPPFGFSQKQPLLRGKLLNDSRMLARPQRRRARRGRERMANAPDSYAESVKAAVEPLEDGPNVGGGWEGYKEALPLKSSEYRRTILGGKSTSVGSSISLETSRSTAVPSTSQSNTVPSFAPTSWEDLGSKVSSLFNANKRKSMSIGDSTSPERKQMRARPEPLMPELKTKDTPVSVCSLGRLEQQGPSIQPPSSLAPPPPPSTTQSSATSDFGSDYDASVTSYSSMVTAPMYDPYTLTGRVQTEYVTQQIEYNAFSNQIGTYELPPPPQPPYSLSAGNLYSTYPTTQTSYNPPSFPPPF</sequence>
<feature type="region of interest" description="Disordered" evidence="1">
    <location>
        <begin position="334"/>
        <end position="372"/>
    </location>
</feature>
<comment type="caution">
    <text evidence="2">The sequence shown here is derived from an EMBL/GenBank/DDBJ whole genome shotgun (WGS) entry which is preliminary data.</text>
</comment>
<accession>A0ABD6E6B5</accession>
<name>A0ABD6E6B5_9BILA</name>
<feature type="compositionally biased region" description="Basic and acidic residues" evidence="1">
    <location>
        <begin position="223"/>
        <end position="233"/>
    </location>
</feature>
<dbReference type="AlphaFoldDB" id="A0ABD6E6B5"/>
<evidence type="ECO:0000313" key="2">
    <source>
        <dbReference type="EMBL" id="MFH4975629.1"/>
    </source>
</evidence>
<feature type="compositionally biased region" description="Polar residues" evidence="1">
    <location>
        <begin position="348"/>
        <end position="365"/>
    </location>
</feature>
<protein>
    <submittedName>
        <fullName evidence="2">Uncharacterized protein</fullName>
    </submittedName>
</protein>
<evidence type="ECO:0000256" key="1">
    <source>
        <dbReference type="SAM" id="MobiDB-lite"/>
    </source>
</evidence>
<keyword evidence="3" id="KW-1185">Reference proteome</keyword>
<dbReference type="Proteomes" id="UP001608902">
    <property type="component" value="Unassembled WGS sequence"/>
</dbReference>
<feature type="region of interest" description="Disordered" evidence="1">
    <location>
        <begin position="176"/>
        <end position="196"/>
    </location>
</feature>
<feature type="region of interest" description="Disordered" evidence="1">
    <location>
        <begin position="98"/>
        <end position="120"/>
    </location>
</feature>
<evidence type="ECO:0000313" key="3">
    <source>
        <dbReference type="Proteomes" id="UP001608902"/>
    </source>
</evidence>